<dbReference type="Proteomes" id="UP000555836">
    <property type="component" value="Unassembled WGS sequence"/>
</dbReference>
<dbReference type="GO" id="GO:0016747">
    <property type="term" value="F:acyltransferase activity, transferring groups other than amino-acyl groups"/>
    <property type="evidence" value="ECO:0007669"/>
    <property type="project" value="InterPro"/>
</dbReference>
<evidence type="ECO:0000259" key="1">
    <source>
        <dbReference type="PROSITE" id="PS51186"/>
    </source>
</evidence>
<evidence type="ECO:0000313" key="2">
    <source>
        <dbReference type="EMBL" id="NMU30287.1"/>
    </source>
</evidence>
<dbReference type="AlphaFoldDB" id="A0A7Y0XA09"/>
<name>A0A7Y0XA09_VIBPH</name>
<dbReference type="PANTHER" id="PTHR43451:SF1">
    <property type="entry name" value="ACETYLTRANSFERASE"/>
    <property type="match status" value="1"/>
</dbReference>
<dbReference type="Gene3D" id="3.40.630.30">
    <property type="match status" value="1"/>
</dbReference>
<proteinExistence type="predicted"/>
<dbReference type="PROSITE" id="PS51186">
    <property type="entry name" value="GNAT"/>
    <property type="match status" value="1"/>
</dbReference>
<feature type="domain" description="N-acetyltransferase" evidence="1">
    <location>
        <begin position="1"/>
        <end position="148"/>
    </location>
</feature>
<dbReference type="InterPro" id="IPR016181">
    <property type="entry name" value="Acyl_CoA_acyltransferase"/>
</dbReference>
<dbReference type="Pfam" id="PF13673">
    <property type="entry name" value="Acetyltransf_10"/>
    <property type="match status" value="1"/>
</dbReference>
<dbReference type="RefSeq" id="WP_029801215.1">
    <property type="nucleotide sequence ID" value="NZ_CP138328.1"/>
</dbReference>
<dbReference type="PANTHER" id="PTHR43451">
    <property type="entry name" value="ACETYLTRANSFERASE (GNAT) FAMILY PROTEIN"/>
    <property type="match status" value="1"/>
</dbReference>
<comment type="caution">
    <text evidence="2">The sequence shown here is derived from an EMBL/GenBank/DDBJ whole genome shotgun (WGS) entry which is preliminary data.</text>
</comment>
<organism evidence="2 3">
    <name type="scientific">Vibrio parahaemolyticus</name>
    <dbReference type="NCBI Taxonomy" id="670"/>
    <lineage>
        <taxon>Bacteria</taxon>
        <taxon>Pseudomonadati</taxon>
        <taxon>Pseudomonadota</taxon>
        <taxon>Gammaproteobacteria</taxon>
        <taxon>Vibrionales</taxon>
        <taxon>Vibrionaceae</taxon>
        <taxon>Vibrio</taxon>
    </lineage>
</organism>
<protein>
    <submittedName>
        <fullName evidence="2">GNAT family N-acetyltransferase</fullName>
    </submittedName>
</protein>
<dbReference type="InterPro" id="IPR052564">
    <property type="entry name" value="N-acetyltrans/Recomb-assoc"/>
</dbReference>
<evidence type="ECO:0000313" key="3">
    <source>
        <dbReference type="Proteomes" id="UP000555836"/>
    </source>
</evidence>
<gene>
    <name evidence="2" type="ORF">HKB21_32260</name>
</gene>
<dbReference type="SUPFAM" id="SSF55729">
    <property type="entry name" value="Acyl-CoA N-acyltransferases (Nat)"/>
    <property type="match status" value="1"/>
</dbReference>
<dbReference type="EMBL" id="JABCLD010002449">
    <property type="protein sequence ID" value="NMU30287.1"/>
    <property type="molecule type" value="Genomic_DNA"/>
</dbReference>
<dbReference type="InterPro" id="IPR000182">
    <property type="entry name" value="GNAT_dom"/>
</dbReference>
<sequence length="148" mass="16936">MRIEETQESDFLQVVDLVKRVVDKDILPHFSNEGQALFTSKVRSDVETTFDKSKFQNLKLIESNKVIGFAALRENNYITHFFIDTNFQNKGLGKLLLDNLLSLTESSEVRLRASVNAQNFYESQGFVATEGEQNVDGVRFVPMRLVRT</sequence>
<accession>A0A7Y0XA09</accession>
<reference evidence="2 3" key="1">
    <citation type="submission" date="2020-04" db="EMBL/GenBank/DDBJ databases">
        <title>Whole-genome sequencing of Vibrio spp. from China reveals different genetic environments of blaCTX-M-14 among diverse lineages.</title>
        <authorList>
            <person name="Zheng Z."/>
            <person name="Ye L."/>
            <person name="Chen S."/>
        </authorList>
    </citation>
    <scope>NUCLEOTIDE SEQUENCE [LARGE SCALE GENOMIC DNA]</scope>
    <source>
        <strain evidence="2 3">Vb0574</strain>
    </source>
</reference>
<keyword evidence="2" id="KW-0808">Transferase</keyword>